<accession>A0A077ZBY1</accession>
<dbReference type="Gene3D" id="3.30.420.10">
    <property type="entry name" value="Ribonuclease H-like superfamily/Ribonuclease H"/>
    <property type="match status" value="1"/>
</dbReference>
<organism evidence="8 9">
    <name type="scientific">Trichuris trichiura</name>
    <name type="common">Whipworm</name>
    <name type="synonym">Trichocephalus trichiurus</name>
    <dbReference type="NCBI Taxonomy" id="36087"/>
    <lineage>
        <taxon>Eukaryota</taxon>
        <taxon>Metazoa</taxon>
        <taxon>Ecdysozoa</taxon>
        <taxon>Nematoda</taxon>
        <taxon>Enoplea</taxon>
        <taxon>Dorylaimia</taxon>
        <taxon>Trichinellida</taxon>
        <taxon>Trichuridae</taxon>
        <taxon>Trichuris</taxon>
    </lineage>
</organism>
<protein>
    <submittedName>
        <fullName evidence="8">RNA binding protein fusilli</fullName>
    </submittedName>
</protein>
<keyword evidence="3" id="KW-0677">Repeat</keyword>
<evidence type="ECO:0000256" key="2">
    <source>
        <dbReference type="ARBA" id="ARBA00022664"/>
    </source>
</evidence>
<gene>
    <name evidence="8" type="ORF">TTRE_0000439001</name>
</gene>
<keyword evidence="2" id="KW-0507">mRNA processing</keyword>
<dbReference type="InterPro" id="IPR012337">
    <property type="entry name" value="RNaseH-like_sf"/>
</dbReference>
<dbReference type="OrthoDB" id="431068at2759"/>
<evidence type="ECO:0000313" key="9">
    <source>
        <dbReference type="Proteomes" id="UP000030665"/>
    </source>
</evidence>
<reference evidence="8" key="1">
    <citation type="submission" date="2014-01" db="EMBL/GenBank/DDBJ databases">
        <authorList>
            <person name="Aslett M."/>
        </authorList>
    </citation>
    <scope>NUCLEOTIDE SEQUENCE</scope>
</reference>
<dbReference type="Proteomes" id="UP000030665">
    <property type="component" value="Unassembled WGS sequence"/>
</dbReference>
<reference evidence="8" key="2">
    <citation type="submission" date="2014-03" db="EMBL/GenBank/DDBJ databases">
        <title>The whipworm genome and dual-species transcriptomics of an intimate host-pathogen interaction.</title>
        <authorList>
            <person name="Foth B.J."/>
            <person name="Tsai I.J."/>
            <person name="Reid A.J."/>
            <person name="Bancroft A.J."/>
            <person name="Nichol S."/>
            <person name="Tracey A."/>
            <person name="Holroyd N."/>
            <person name="Cotton J.A."/>
            <person name="Stanley E.J."/>
            <person name="Zarowiecki M."/>
            <person name="Liu J.Z."/>
            <person name="Huckvale T."/>
            <person name="Cooper P.J."/>
            <person name="Grencis R.K."/>
            <person name="Berriman M."/>
        </authorList>
    </citation>
    <scope>NUCLEOTIDE SEQUENCE [LARGE SCALE GENOMIC DNA]</scope>
</reference>
<sequence length="799" mass="86762">MDMLNDNVNNSVVDGVKEVKQTFRYLLGMHIVTYGMEGENLGADEAEIIYIGFAVVDPLQGKVIGIYDGYVQPSDQSKVNWDQLAQRGITIEVFRPSMPLQKTLSKLLCQLEECTKMPNDDLLLVTVGQAPLRQALHPEACNKGIRLDGLFWRFCDLYKELKNTANNNQCSSSLMDLMNMYELEPTSGEFACHNATADLGNVVARLAAESVKRGIHCFEEPESVKAVLEHGICTKDDVIDSSTVIRARGLPWQSSDQDIAQFFIGLNIAKGGVALCLSAQGRRNGEALVRFESNEHRELALKRHRHFMGNRYIEVYRATGEDFLSVAAGSNNEAQQFLSRESVVIIRMRGLPYDCTAKRILEFFESGENGVSVVDGENGILFVNKADGRATGDAFVLMSTEEDAQKALSKHKEVIGTRYIELFRSTTAEVQQVINKSLESVKVDLNNLPAVNILGGLQTRANLPGAIGAALPALLPHQAFITGSRRDCIRLRGLPYEAEVPNVLDFLGDFSKNVAYQGVHMVFNAQGHPSGEAFIQLDSEASAAAAAADRHNKYLQIGKKQRYIEVFQCSADDMNLVLTGPAPIHSSLLPAAAALAAAQARSTLPAAGNGVLPSPALATALFSNPFGGYPFLPPQVWPPGAAPPLQNGTWTAVATTGNSTLPYILNPTPRLPVISGVASLFPTITAAPGAVVYWPYPSPPVSPTSYFTSAGQQAQVQGSNTVLLRGLPLNATATDVLNFFQGYPELTLDSVQIHRAPSGQMTGDALVSFPNRVDAERAVIERNRQIMGSRPIDLYLCAI</sequence>
<dbReference type="SUPFAM" id="SSF54928">
    <property type="entry name" value="RNA-binding domain, RBD"/>
    <property type="match status" value="4"/>
</dbReference>
<keyword evidence="4 6" id="KW-0694">RNA-binding</keyword>
<dbReference type="AlphaFoldDB" id="A0A077ZBY1"/>
<evidence type="ECO:0000256" key="6">
    <source>
        <dbReference type="PROSITE-ProRule" id="PRU00176"/>
    </source>
</evidence>
<dbReference type="PANTHER" id="PTHR13976">
    <property type="entry name" value="HETEROGENEOUS NUCLEAR RIBONUCLEOPROTEIN-RELATED"/>
    <property type="match status" value="1"/>
</dbReference>
<dbReference type="SUPFAM" id="SSF53098">
    <property type="entry name" value="Ribonuclease H-like"/>
    <property type="match status" value="1"/>
</dbReference>
<dbReference type="Gene3D" id="3.30.70.330">
    <property type="match status" value="4"/>
</dbReference>
<feature type="domain" description="RRM" evidence="7">
    <location>
        <begin position="344"/>
        <end position="427"/>
    </location>
</feature>
<dbReference type="GO" id="GO:0006397">
    <property type="term" value="P:mRNA processing"/>
    <property type="evidence" value="ECO:0007669"/>
    <property type="project" value="UniProtKB-KW"/>
</dbReference>
<dbReference type="InterPro" id="IPR050666">
    <property type="entry name" value="ESRP"/>
</dbReference>
<dbReference type="GO" id="GO:0008380">
    <property type="term" value="P:RNA splicing"/>
    <property type="evidence" value="ECO:0007669"/>
    <property type="project" value="UniProtKB-KW"/>
</dbReference>
<feature type="domain" description="RRM" evidence="7">
    <location>
        <begin position="243"/>
        <end position="320"/>
    </location>
</feature>
<dbReference type="PROSITE" id="PS50102">
    <property type="entry name" value="RRM"/>
    <property type="match status" value="3"/>
</dbReference>
<dbReference type="EMBL" id="HG806009">
    <property type="protein sequence ID" value="CDW56115.1"/>
    <property type="molecule type" value="Genomic_DNA"/>
</dbReference>
<dbReference type="InterPro" id="IPR036397">
    <property type="entry name" value="RNaseH_sf"/>
</dbReference>
<dbReference type="STRING" id="36087.A0A077ZBY1"/>
<dbReference type="GO" id="GO:0003723">
    <property type="term" value="F:RNA binding"/>
    <property type="evidence" value="ECO:0007669"/>
    <property type="project" value="UniProtKB-UniRule"/>
</dbReference>
<dbReference type="SMART" id="SM00360">
    <property type="entry name" value="RRM"/>
    <property type="match status" value="4"/>
</dbReference>
<keyword evidence="9" id="KW-1185">Reference proteome</keyword>
<dbReference type="InterPro" id="IPR035979">
    <property type="entry name" value="RBD_domain_sf"/>
</dbReference>
<proteinExistence type="inferred from homology"/>
<feature type="domain" description="RRM" evidence="7">
    <location>
        <begin position="720"/>
        <end position="794"/>
    </location>
</feature>
<evidence type="ECO:0000259" key="7">
    <source>
        <dbReference type="PROSITE" id="PS50102"/>
    </source>
</evidence>
<comment type="similarity">
    <text evidence="1">Belongs to the ESRP family.</text>
</comment>
<dbReference type="FunFam" id="3.30.70.330:FF:000041">
    <property type="entry name" value="Epithelial splicing regulatory protein 1"/>
    <property type="match status" value="1"/>
</dbReference>
<evidence type="ECO:0000256" key="1">
    <source>
        <dbReference type="ARBA" id="ARBA00008866"/>
    </source>
</evidence>
<name>A0A077ZBY1_TRITR</name>
<evidence type="ECO:0000256" key="3">
    <source>
        <dbReference type="ARBA" id="ARBA00022737"/>
    </source>
</evidence>
<evidence type="ECO:0000313" key="8">
    <source>
        <dbReference type="EMBL" id="CDW56115.1"/>
    </source>
</evidence>
<dbReference type="Pfam" id="PF00076">
    <property type="entry name" value="RRM_1"/>
    <property type="match status" value="2"/>
</dbReference>
<evidence type="ECO:0000256" key="4">
    <source>
        <dbReference type="ARBA" id="ARBA00022884"/>
    </source>
</evidence>
<evidence type="ECO:0000256" key="5">
    <source>
        <dbReference type="ARBA" id="ARBA00023187"/>
    </source>
</evidence>
<dbReference type="InterPro" id="IPR012677">
    <property type="entry name" value="Nucleotide-bd_a/b_plait_sf"/>
</dbReference>
<dbReference type="InterPro" id="IPR000504">
    <property type="entry name" value="RRM_dom"/>
</dbReference>
<keyword evidence="5" id="KW-0508">mRNA splicing</keyword>